<proteinExistence type="predicted"/>
<keyword evidence="2" id="KW-0472">Membrane</keyword>
<dbReference type="Proteomes" id="UP000673821">
    <property type="component" value="Unassembled WGS sequence"/>
</dbReference>
<accession>A0ABM8QCR1</accession>
<evidence type="ECO:0000256" key="1">
    <source>
        <dbReference type="SAM" id="MobiDB-lite"/>
    </source>
</evidence>
<keyword evidence="2" id="KW-0812">Transmembrane</keyword>
<comment type="caution">
    <text evidence="3">The sequence shown here is derived from an EMBL/GenBank/DDBJ whole genome shotgun (WGS) entry which is preliminary data.</text>
</comment>
<evidence type="ECO:0000313" key="4">
    <source>
        <dbReference type="Proteomes" id="UP000673821"/>
    </source>
</evidence>
<name>A0ABM8QCR1_9BURK</name>
<dbReference type="EMBL" id="CAJNBH010000001">
    <property type="protein sequence ID" value="CAE6689831.1"/>
    <property type="molecule type" value="Genomic_DNA"/>
</dbReference>
<evidence type="ECO:0000256" key="2">
    <source>
        <dbReference type="SAM" id="Phobius"/>
    </source>
</evidence>
<reference evidence="3 4" key="1">
    <citation type="submission" date="2021-02" db="EMBL/GenBank/DDBJ databases">
        <authorList>
            <person name="Vanwijnsberghe S."/>
        </authorList>
    </citation>
    <scope>NUCLEOTIDE SEQUENCE [LARGE SCALE GENOMIC DNA]</scope>
    <source>
        <strain evidence="3 4">R-69776</strain>
    </source>
</reference>
<protein>
    <recommendedName>
        <fullName evidence="5">Tetratricopeptide repeat protein</fullName>
    </recommendedName>
</protein>
<organism evidence="3 4">
    <name type="scientific">Paraburkholderia nemoris</name>
    <dbReference type="NCBI Taxonomy" id="2793076"/>
    <lineage>
        <taxon>Bacteria</taxon>
        <taxon>Pseudomonadati</taxon>
        <taxon>Pseudomonadota</taxon>
        <taxon>Betaproteobacteria</taxon>
        <taxon>Burkholderiales</taxon>
        <taxon>Burkholderiaceae</taxon>
        <taxon>Paraburkholderia</taxon>
    </lineage>
</organism>
<evidence type="ECO:0000313" key="3">
    <source>
        <dbReference type="EMBL" id="CAE6689831.1"/>
    </source>
</evidence>
<gene>
    <name evidence="3" type="ORF">R69776_00187</name>
</gene>
<feature type="transmembrane region" description="Helical" evidence="2">
    <location>
        <begin position="62"/>
        <end position="87"/>
    </location>
</feature>
<keyword evidence="2" id="KW-1133">Transmembrane helix</keyword>
<feature type="region of interest" description="Disordered" evidence="1">
    <location>
        <begin position="1"/>
        <end position="22"/>
    </location>
</feature>
<sequence>MPGVASESCERPPVSPPCKGSRNRRFSVSITASIRGNPRQTCGAYGYLKRVFETRRRHRPLLLMNIKIAAVAVVVSAAIAALMPALVAAQTEAADSRAELYRRNLLAGKDVPCRTNASCAALGVAALEAGRLKDAQTLVAMEAALAEATAMQANEENSPKATSSARARVAMALVHQGDVQVKLGALPDARAYYRTAVSRGNDYPNDALLGRAVAAARQRLEAIADKAVVAGVPPTGAHFASYMFFGAWNSIEVKPVKGRHGVYRIDGDFVYPTVGADGQPSANMGSLSAYVRFYDGVARVPVNDDGGSAPLDATARITNLAPYDKHADKHADKPTDKRADKCLIEFKLSAPETLDVATHGSPTECGFGFNVSADGRYYLMTGS</sequence>
<evidence type="ECO:0008006" key="5">
    <source>
        <dbReference type="Google" id="ProtNLM"/>
    </source>
</evidence>
<keyword evidence="4" id="KW-1185">Reference proteome</keyword>